<protein>
    <submittedName>
        <fullName evidence="2">Electron transfer oxidoreductase</fullName>
    </submittedName>
</protein>
<dbReference type="EMBL" id="CP002000">
    <property type="protein sequence ID" value="ADJ42339.1"/>
    <property type="molecule type" value="Genomic_DNA"/>
</dbReference>
<dbReference type="SUPFAM" id="SSF51905">
    <property type="entry name" value="FAD/NAD(P)-binding domain"/>
    <property type="match status" value="1"/>
</dbReference>
<dbReference type="Pfam" id="PF01494">
    <property type="entry name" value="FAD_binding_3"/>
    <property type="match status" value="1"/>
</dbReference>
<dbReference type="NCBIfam" id="TIGR02032">
    <property type="entry name" value="GG-red-SF"/>
    <property type="match status" value="1"/>
</dbReference>
<dbReference type="GO" id="GO:0016628">
    <property type="term" value="F:oxidoreductase activity, acting on the CH-CH group of donors, NAD or NADP as acceptor"/>
    <property type="evidence" value="ECO:0007669"/>
    <property type="project" value="InterPro"/>
</dbReference>
<proteinExistence type="predicted"/>
<dbReference type="eggNOG" id="COG0644">
    <property type="taxonomic scope" value="Bacteria"/>
</dbReference>
<dbReference type="PANTHER" id="PTHR42685">
    <property type="entry name" value="GERANYLGERANYL DIPHOSPHATE REDUCTASE"/>
    <property type="match status" value="1"/>
</dbReference>
<dbReference type="OrthoDB" id="9795712at2"/>
<gene>
    <name evidence="2" type="ordered locus">AMED_0519</name>
</gene>
<evidence type="ECO:0000313" key="2">
    <source>
        <dbReference type="EMBL" id="ADJ42339.1"/>
    </source>
</evidence>
<dbReference type="AlphaFoldDB" id="A0A0H3CWP1"/>
<sequence length="405" mass="43948">MATYLARAGVDVLLLEKTEFPREKVCGDGLTPRGVKQLIDLGIDTATDAGWVHSRGLRILTGDLTLELDWPDLTSYPPYGVSRTRHDFDDLLAKLAVKAGARLYERTTVMSAITDASGRVVGVEAKVGPEKTPVHYRAPLVLACDGVSARLALSVGIQKNEKRPMGVAVRQYYKSPRHDDPFIEGHLELWDRSDPRNPKLLPGYGWAFPLGDGTVNVGLGMLSTSASFRNTDYRALLRQWLDGTPEEWGYREENAIGKVGGAGLPMGFNRTPHYRDGLLLLGDAGGMVSPFNGEGISAAMESAQIAAEVVVQALARREGPSRERALEAYPRAVGELMGGYYQLGNVFAKIIGKPKIMHACTKYGLRVNKLLPLVYKGLSGCYDAKGGDGVDRLIAALAKVTPSPR</sequence>
<dbReference type="KEGG" id="amd:AMED_0519"/>
<dbReference type="InterPro" id="IPR036188">
    <property type="entry name" value="FAD/NAD-bd_sf"/>
</dbReference>
<organism evidence="2 3">
    <name type="scientific">Amycolatopsis mediterranei (strain U-32)</name>
    <dbReference type="NCBI Taxonomy" id="749927"/>
    <lineage>
        <taxon>Bacteria</taxon>
        <taxon>Bacillati</taxon>
        <taxon>Actinomycetota</taxon>
        <taxon>Actinomycetes</taxon>
        <taxon>Pseudonocardiales</taxon>
        <taxon>Pseudonocardiaceae</taxon>
        <taxon>Amycolatopsis</taxon>
    </lineage>
</organism>
<reference evidence="2 3" key="1">
    <citation type="journal article" date="2010" name="Cell Res.">
        <title>Complete genome sequence of the rifamycin SV-producing Amycolatopsis mediterranei U32 revealed its genetic characteristics in phylogeny and metabolism.</title>
        <authorList>
            <person name="Zhao W."/>
            <person name="Zhong Y."/>
            <person name="Yuan H."/>
            <person name="Wang J."/>
            <person name="Zheng H."/>
            <person name="Wang Y."/>
            <person name="Cen X."/>
            <person name="Xu F."/>
            <person name="Bai J."/>
            <person name="Han X."/>
            <person name="Lu G."/>
            <person name="Zhu Y."/>
            <person name="Shao Z."/>
            <person name="Yan H."/>
            <person name="Li C."/>
            <person name="Peng N."/>
            <person name="Zhang Z."/>
            <person name="Zhang Y."/>
            <person name="Lin W."/>
            <person name="Fan Y."/>
            <person name="Qin Z."/>
            <person name="Hu Y."/>
            <person name="Zhu B."/>
            <person name="Wang S."/>
            <person name="Ding X."/>
            <person name="Zhao G.P."/>
        </authorList>
    </citation>
    <scope>NUCLEOTIDE SEQUENCE [LARGE SCALE GENOMIC DNA]</scope>
    <source>
        <strain evidence="3">U-32</strain>
    </source>
</reference>
<dbReference type="InterPro" id="IPR050407">
    <property type="entry name" value="Geranylgeranyl_reductase"/>
</dbReference>
<name>A0A0H3CWP1_AMYMU</name>
<evidence type="ECO:0000259" key="1">
    <source>
        <dbReference type="Pfam" id="PF01494"/>
    </source>
</evidence>
<dbReference type="PATRIC" id="fig|749927.5.peg.540"/>
<accession>A0A0H3CWP1</accession>
<feature type="domain" description="FAD-binding" evidence="1">
    <location>
        <begin position="2"/>
        <end position="163"/>
    </location>
</feature>
<dbReference type="HOGENOM" id="CLU_024648_5_2_11"/>
<dbReference type="Gene3D" id="3.50.50.60">
    <property type="entry name" value="FAD/NAD(P)-binding domain"/>
    <property type="match status" value="1"/>
</dbReference>
<dbReference type="PANTHER" id="PTHR42685:SF22">
    <property type="entry name" value="CONDITIONED MEDIUM FACTOR RECEPTOR 1"/>
    <property type="match status" value="1"/>
</dbReference>
<evidence type="ECO:0000313" key="3">
    <source>
        <dbReference type="Proteomes" id="UP000000328"/>
    </source>
</evidence>
<dbReference type="InterPro" id="IPR011777">
    <property type="entry name" value="Geranylgeranyl_Rdtase_fam"/>
</dbReference>
<dbReference type="InterPro" id="IPR002938">
    <property type="entry name" value="FAD-bd"/>
</dbReference>
<dbReference type="Proteomes" id="UP000000328">
    <property type="component" value="Chromosome"/>
</dbReference>
<dbReference type="GO" id="GO:0071949">
    <property type="term" value="F:FAD binding"/>
    <property type="evidence" value="ECO:0007669"/>
    <property type="project" value="InterPro"/>
</dbReference>